<dbReference type="GO" id="GO:0004382">
    <property type="term" value="F:GDP phosphatase activity"/>
    <property type="evidence" value="ECO:0007669"/>
    <property type="project" value="TreeGrafter"/>
</dbReference>
<comment type="similarity">
    <text evidence="1">Belongs to the GDA1/CD39 NTPase family.</text>
</comment>
<dbReference type="AlphaFoldDB" id="A0A1Y2F6X2"/>
<accession>A0A1Y2F6X2</accession>
<dbReference type="GO" id="GO:0017111">
    <property type="term" value="F:ribonucleoside triphosphate phosphatase activity"/>
    <property type="evidence" value="ECO:0007669"/>
    <property type="project" value="TreeGrafter"/>
</dbReference>
<dbReference type="Gene3D" id="3.30.420.150">
    <property type="entry name" value="Exopolyphosphatase. Domain 2"/>
    <property type="match status" value="1"/>
</dbReference>
<dbReference type="STRING" id="1754190.A0A1Y2F6X2"/>
<evidence type="ECO:0000256" key="1">
    <source>
        <dbReference type="ARBA" id="ARBA00009283"/>
    </source>
</evidence>
<feature type="compositionally biased region" description="Basic and acidic residues" evidence="5">
    <location>
        <begin position="374"/>
        <end position="388"/>
    </location>
</feature>
<keyword evidence="6" id="KW-1133">Transmembrane helix</keyword>
<feature type="compositionally biased region" description="Basic and acidic residues" evidence="5">
    <location>
        <begin position="354"/>
        <end position="363"/>
    </location>
</feature>
<protein>
    <submittedName>
        <fullName evidence="7">Nucleoside phosphatase GDA1/CD39</fullName>
    </submittedName>
</protein>
<evidence type="ECO:0000256" key="3">
    <source>
        <dbReference type="PIRSR" id="PIRSR600407-1"/>
    </source>
</evidence>
<dbReference type="OrthoDB" id="6372431at2759"/>
<dbReference type="GO" id="GO:0006256">
    <property type="term" value="P:UDP catabolic process"/>
    <property type="evidence" value="ECO:0007669"/>
    <property type="project" value="TreeGrafter"/>
</dbReference>
<proteinExistence type="inferred from homology"/>
<dbReference type="GO" id="GO:0005794">
    <property type="term" value="C:Golgi apparatus"/>
    <property type="evidence" value="ECO:0007669"/>
    <property type="project" value="TreeGrafter"/>
</dbReference>
<dbReference type="Pfam" id="PF01150">
    <property type="entry name" value="GDA1_CD39"/>
    <property type="match status" value="2"/>
</dbReference>
<evidence type="ECO:0000313" key="7">
    <source>
        <dbReference type="EMBL" id="ORY79224.1"/>
    </source>
</evidence>
<dbReference type="GO" id="GO:0045134">
    <property type="term" value="F:UDP phosphatase activity"/>
    <property type="evidence" value="ECO:0007669"/>
    <property type="project" value="TreeGrafter"/>
</dbReference>
<dbReference type="Proteomes" id="UP000193920">
    <property type="component" value="Unassembled WGS sequence"/>
</dbReference>
<feature type="binding site" evidence="4">
    <location>
        <begin position="207"/>
        <end position="211"/>
    </location>
    <ligand>
        <name>ATP</name>
        <dbReference type="ChEBI" id="CHEBI:30616"/>
    </ligand>
</feature>
<name>A0A1Y2F6X2_9FUNG</name>
<dbReference type="PANTHER" id="PTHR11782:SF121">
    <property type="entry name" value="NUCLEOSIDE-DIPHOSPHATASE MIG-23"/>
    <property type="match status" value="1"/>
</dbReference>
<keyword evidence="6" id="KW-0472">Membrane</keyword>
<feature type="active site" description="Proton acceptor" evidence="3">
    <location>
        <position position="173"/>
    </location>
</feature>
<dbReference type="InterPro" id="IPR000407">
    <property type="entry name" value="GDA1_CD39_NTPase"/>
</dbReference>
<keyword evidence="4" id="KW-0067">ATP-binding</keyword>
<evidence type="ECO:0000256" key="6">
    <source>
        <dbReference type="SAM" id="Phobius"/>
    </source>
</evidence>
<dbReference type="Gene3D" id="3.30.420.40">
    <property type="match status" value="1"/>
</dbReference>
<organism evidence="7 8">
    <name type="scientific">Neocallimastix californiae</name>
    <dbReference type="NCBI Taxonomy" id="1754190"/>
    <lineage>
        <taxon>Eukaryota</taxon>
        <taxon>Fungi</taxon>
        <taxon>Fungi incertae sedis</taxon>
        <taxon>Chytridiomycota</taxon>
        <taxon>Chytridiomycota incertae sedis</taxon>
        <taxon>Neocallimastigomycetes</taxon>
        <taxon>Neocallimastigales</taxon>
        <taxon>Neocallimastigaceae</taxon>
        <taxon>Neocallimastix</taxon>
    </lineage>
</organism>
<dbReference type="GO" id="GO:0005524">
    <property type="term" value="F:ATP binding"/>
    <property type="evidence" value="ECO:0007669"/>
    <property type="project" value="UniProtKB-KW"/>
</dbReference>
<feature type="region of interest" description="Disordered" evidence="5">
    <location>
        <begin position="332"/>
        <end position="388"/>
    </location>
</feature>
<keyword evidence="2" id="KW-0378">Hydrolase</keyword>
<dbReference type="PANTHER" id="PTHR11782">
    <property type="entry name" value="ADENOSINE/GUANOSINE DIPHOSPHATASE"/>
    <property type="match status" value="1"/>
</dbReference>
<dbReference type="GO" id="GO:0046036">
    <property type="term" value="P:CTP metabolic process"/>
    <property type="evidence" value="ECO:0007669"/>
    <property type="project" value="TreeGrafter"/>
</dbReference>
<sequence>MISRRQLENLSPELQKQLKYGIVIDAGSSGSRIQIYSWIDTNFLMEKINNNEGDKYQDFITSDGLPVIKQGSSTDDFDAQLKIEEGISTYAGRAKEIGPNHVKILMDYAESIVPSDKYTDTEVYLFATAGMRLLTEEQQQDILNEIYLYMKDNYKFKIKDKETNIRVITGEEEGLFGWISTNYLEHGFSVDEETNERETYNFVDMGGASTQIAFELDRKVKINGQSVNALENAKANKSDKNIIALNINNLYGDTLNFNIFVITFLQYGVNETRRRYLEAFLDKKRKDKEYKKLLEEKKINTNKLFKREPKAKAETETESETEIISETLTKYKDIVETDKDPNDEDDINEEENEQEKQPSESKIDQSNNTNTDSSNKEMEKTPEEEKGKIIWEDPCLPVNGRQDLIGPLNYVAMYGEEEGSFMEENIIIKGVGKYDECVKDVFPLLNSTIQCTSDSCLFNNIYSPYTAFDDDKFVAIGKYWDVVNVYHQAGLYDYDNFLKSSREFCQTEWSVHLNDYNEGKYPDLRKPYDLALNCFRSAYIENIIHKGYKIPKEDNEAIPFTTIAYINGTEASWALGALIKQISGTISEFDPNSSSSTAASISSNFISTSYSLSASALALIAVAGIALYRQRKNMPHEAQPEEVPLNEIYTQDPNSSIDNMETYINNDGIYNENETISTNSHFEEEMNDIEGILGDVIEDNNENQLLSIN</sequence>
<feature type="transmembrane region" description="Helical" evidence="6">
    <location>
        <begin position="610"/>
        <end position="628"/>
    </location>
</feature>
<feature type="compositionally biased region" description="Acidic residues" evidence="5">
    <location>
        <begin position="341"/>
        <end position="353"/>
    </location>
</feature>
<evidence type="ECO:0000256" key="4">
    <source>
        <dbReference type="PIRSR" id="PIRSR600407-2"/>
    </source>
</evidence>
<reference evidence="7 8" key="1">
    <citation type="submission" date="2016-08" db="EMBL/GenBank/DDBJ databases">
        <title>A Parts List for Fungal Cellulosomes Revealed by Comparative Genomics.</title>
        <authorList>
            <consortium name="DOE Joint Genome Institute"/>
            <person name="Haitjema C.H."/>
            <person name="Gilmore S.P."/>
            <person name="Henske J.K."/>
            <person name="Solomon K.V."/>
            <person name="De Groot R."/>
            <person name="Kuo A."/>
            <person name="Mondo S.J."/>
            <person name="Salamov A.A."/>
            <person name="Labutti K."/>
            <person name="Zhao Z."/>
            <person name="Chiniquy J."/>
            <person name="Barry K."/>
            <person name="Brewer H.M."/>
            <person name="Purvine S.O."/>
            <person name="Wright A.T."/>
            <person name="Boxma B."/>
            <person name="Van Alen T."/>
            <person name="Hackstein J.H."/>
            <person name="Baker S.E."/>
            <person name="Grigoriev I.V."/>
            <person name="O'Malley M.A."/>
        </authorList>
    </citation>
    <scope>NUCLEOTIDE SEQUENCE [LARGE SCALE GENOMIC DNA]</scope>
    <source>
        <strain evidence="7 8">G1</strain>
    </source>
</reference>
<dbReference type="EMBL" id="MCOG01000015">
    <property type="protein sequence ID" value="ORY79224.1"/>
    <property type="molecule type" value="Genomic_DNA"/>
</dbReference>
<keyword evidence="8" id="KW-1185">Reference proteome</keyword>
<evidence type="ECO:0000256" key="2">
    <source>
        <dbReference type="ARBA" id="ARBA00022801"/>
    </source>
</evidence>
<dbReference type="GO" id="GO:0016020">
    <property type="term" value="C:membrane"/>
    <property type="evidence" value="ECO:0007669"/>
    <property type="project" value="TreeGrafter"/>
</dbReference>
<evidence type="ECO:0000313" key="8">
    <source>
        <dbReference type="Proteomes" id="UP000193920"/>
    </source>
</evidence>
<evidence type="ECO:0000256" key="5">
    <source>
        <dbReference type="SAM" id="MobiDB-lite"/>
    </source>
</evidence>
<keyword evidence="4" id="KW-0547">Nucleotide-binding</keyword>
<comment type="caution">
    <text evidence="7">The sequence shown here is derived from an EMBL/GenBank/DDBJ whole genome shotgun (WGS) entry which is preliminary data.</text>
</comment>
<keyword evidence="6" id="KW-0812">Transmembrane</keyword>
<gene>
    <name evidence="7" type="ORF">LY90DRAFT_664835</name>
</gene>